<keyword evidence="4" id="KW-1185">Reference proteome</keyword>
<dbReference type="Gene3D" id="1.20.58.130">
    <property type="match status" value="1"/>
</dbReference>
<feature type="coiled-coil region" evidence="1">
    <location>
        <begin position="71"/>
        <end position="105"/>
    </location>
</feature>
<evidence type="ECO:0000256" key="2">
    <source>
        <dbReference type="SAM" id="MobiDB-lite"/>
    </source>
</evidence>
<accession>A0ABV0V987</accession>
<gene>
    <name evidence="3" type="ORF">ILYODFUR_034599</name>
</gene>
<keyword evidence="1" id="KW-0175">Coiled coil</keyword>
<proteinExistence type="predicted"/>
<organism evidence="3 4">
    <name type="scientific">Ilyodon furcidens</name>
    <name type="common">goldbreast splitfin</name>
    <dbReference type="NCBI Taxonomy" id="33524"/>
    <lineage>
        <taxon>Eukaryota</taxon>
        <taxon>Metazoa</taxon>
        <taxon>Chordata</taxon>
        <taxon>Craniata</taxon>
        <taxon>Vertebrata</taxon>
        <taxon>Euteleostomi</taxon>
        <taxon>Actinopterygii</taxon>
        <taxon>Neopterygii</taxon>
        <taxon>Teleostei</taxon>
        <taxon>Neoteleostei</taxon>
        <taxon>Acanthomorphata</taxon>
        <taxon>Ovalentaria</taxon>
        <taxon>Atherinomorphae</taxon>
        <taxon>Cyprinodontiformes</taxon>
        <taxon>Goodeidae</taxon>
        <taxon>Ilyodon</taxon>
    </lineage>
</organism>
<evidence type="ECO:0000256" key="1">
    <source>
        <dbReference type="SAM" id="Coils"/>
    </source>
</evidence>
<sequence>MSEGMVKRKRNLNTQSKEDKEVRKENMLAPEAIIASFQSHLGGINKQIQSLQNEMKVDLKSFKDNITTQMRDELSEFREDLNQKLANITTEMAEQNERINAVMTRTEEMETWGHEANNVLQRHGRRKLSCMEKKISFLTTITRRRHCNSVKPM</sequence>
<feature type="region of interest" description="Disordered" evidence="2">
    <location>
        <begin position="1"/>
        <end position="24"/>
    </location>
</feature>
<name>A0ABV0V987_9TELE</name>
<evidence type="ECO:0000313" key="4">
    <source>
        <dbReference type="Proteomes" id="UP001482620"/>
    </source>
</evidence>
<dbReference type="EMBL" id="JAHRIQ010098972">
    <property type="protein sequence ID" value="MEQ2253659.1"/>
    <property type="molecule type" value="Genomic_DNA"/>
</dbReference>
<reference evidence="3 4" key="1">
    <citation type="submission" date="2021-06" db="EMBL/GenBank/DDBJ databases">
        <authorList>
            <person name="Palmer J.M."/>
        </authorList>
    </citation>
    <scope>NUCLEOTIDE SEQUENCE [LARGE SCALE GENOMIC DNA]</scope>
    <source>
        <strain evidence="4">if_2019</strain>
        <tissue evidence="3">Muscle</tissue>
    </source>
</reference>
<comment type="caution">
    <text evidence="3">The sequence shown here is derived from an EMBL/GenBank/DDBJ whole genome shotgun (WGS) entry which is preliminary data.</text>
</comment>
<dbReference type="Proteomes" id="UP001482620">
    <property type="component" value="Unassembled WGS sequence"/>
</dbReference>
<evidence type="ECO:0000313" key="3">
    <source>
        <dbReference type="EMBL" id="MEQ2253659.1"/>
    </source>
</evidence>
<protein>
    <submittedName>
        <fullName evidence="3">Uncharacterized protein</fullName>
    </submittedName>
</protein>